<dbReference type="SUPFAM" id="SSF48208">
    <property type="entry name" value="Six-hairpin glycosidases"/>
    <property type="match status" value="1"/>
</dbReference>
<dbReference type="EMBL" id="UOEO01000161">
    <property type="protein sequence ID" value="VAW21239.1"/>
    <property type="molecule type" value="Genomic_DNA"/>
</dbReference>
<dbReference type="PANTHER" id="PTHR31616:SF0">
    <property type="entry name" value="GLUCAN 1,4-ALPHA-GLUCOSIDASE"/>
    <property type="match status" value="1"/>
</dbReference>
<proteinExistence type="predicted"/>
<dbReference type="InterPro" id="IPR008928">
    <property type="entry name" value="6-hairpin_glycosidase_sf"/>
</dbReference>
<sequence length="614" mass="67029">MSFPGLAIIGCDALAGIYGVNEGIVDAKGCGVQHLFCGGFKKDLIHSATSLIKDGDTIYYGNRRERIGQHPVHLTPTSSTAPGGYVFSDSFDCGNFEKTDRAFAWGKANIGFESIIANKTNMARHIEVYAYVILRAQRGRNIFRDGSQIIARGDDCHIGVNFFGASLHTIVEEGPTGFIYRLTGALLEAKSHCGPVAAKENMLCGIAIGKKVELPANGEAKISWLMGFDDQLDGLKESLNTEAATSYIARAKTYWDNYLGAGTKANIKGFGQLDRANQVAIKSAMINGFVPADLSGFYYANGVPCYYARDAMMVARAFMLAGRTEQARQIILYLLARERKPTGEFYQRYDGYGRPAEGANNAVFRQLDSIGYLLHMVYQFRQLTGKLLTSLSDIAELARVIIAAEKKYGLVGPEGGVNEGVFGPAFIVSSNMCIYGGLKAAARLLGDHPLVADIKATNEAILAGIESCFVPAQGYCYGYVTYHDDLVKKYDTPQYFGLLYGFKDTQNMRKTHSLLLKNASFEKDGIGYSEQEYHHGPWTFNTAACAQYAFKIGDTKTALAKLKWLEGHANCYGLMPEAFSADNPNICYINPLVWACAEVVAALHVSGGNDEQGH</sequence>
<reference evidence="1" key="1">
    <citation type="submission" date="2018-06" db="EMBL/GenBank/DDBJ databases">
        <authorList>
            <person name="Zhirakovskaya E."/>
        </authorList>
    </citation>
    <scope>NUCLEOTIDE SEQUENCE</scope>
</reference>
<dbReference type="GO" id="GO:0005975">
    <property type="term" value="P:carbohydrate metabolic process"/>
    <property type="evidence" value="ECO:0007669"/>
    <property type="project" value="InterPro"/>
</dbReference>
<dbReference type="GO" id="GO:0004553">
    <property type="term" value="F:hydrolase activity, hydrolyzing O-glycosyl compounds"/>
    <property type="evidence" value="ECO:0007669"/>
    <property type="project" value="TreeGrafter"/>
</dbReference>
<dbReference type="PANTHER" id="PTHR31616">
    <property type="entry name" value="TREHALASE"/>
    <property type="match status" value="1"/>
</dbReference>
<accession>A0A3B0U9N1</accession>
<gene>
    <name evidence="1" type="ORF">MNBD_ALPHA12-1307</name>
</gene>
<dbReference type="AlphaFoldDB" id="A0A3B0U9N1"/>
<protein>
    <submittedName>
        <fullName evidence="1">Uncharacterized protein</fullName>
    </submittedName>
</protein>
<evidence type="ECO:0000313" key="1">
    <source>
        <dbReference type="EMBL" id="VAW21239.1"/>
    </source>
</evidence>
<name>A0A3B0U9N1_9ZZZZ</name>
<dbReference type="Gene3D" id="1.50.10.10">
    <property type="match status" value="1"/>
</dbReference>
<organism evidence="1">
    <name type="scientific">hydrothermal vent metagenome</name>
    <dbReference type="NCBI Taxonomy" id="652676"/>
    <lineage>
        <taxon>unclassified sequences</taxon>
        <taxon>metagenomes</taxon>
        <taxon>ecological metagenomes</taxon>
    </lineage>
</organism>
<dbReference type="InterPro" id="IPR012341">
    <property type="entry name" value="6hp_glycosidase-like_sf"/>
</dbReference>